<dbReference type="InterPro" id="IPR050562">
    <property type="entry name" value="FAD_mOase_fung"/>
</dbReference>
<proteinExistence type="inferred from homology"/>
<dbReference type="Gene3D" id="3.40.50.720">
    <property type="entry name" value="NAD(P)-binding Rossmann-like Domain"/>
    <property type="match status" value="1"/>
</dbReference>
<feature type="domain" description="FAD-binding" evidence="8">
    <location>
        <begin position="292"/>
        <end position="639"/>
    </location>
</feature>
<dbReference type="PANTHER" id="PTHR47356:SF2">
    <property type="entry name" value="FAD-BINDING DOMAIN-CONTAINING PROTEIN-RELATED"/>
    <property type="match status" value="1"/>
</dbReference>
<dbReference type="InterPro" id="IPR002938">
    <property type="entry name" value="FAD-bd"/>
</dbReference>
<evidence type="ECO:0000256" key="5">
    <source>
        <dbReference type="ARBA" id="ARBA00023002"/>
    </source>
</evidence>
<evidence type="ECO:0000313" key="10">
    <source>
        <dbReference type="Proteomes" id="UP001521116"/>
    </source>
</evidence>
<dbReference type="SUPFAM" id="SSF51735">
    <property type="entry name" value="NAD(P)-binding Rossmann-fold domains"/>
    <property type="match status" value="1"/>
</dbReference>
<dbReference type="InterPro" id="IPR002347">
    <property type="entry name" value="SDR_fam"/>
</dbReference>
<name>A0ABR3SG14_9PEZI</name>
<dbReference type="EMBL" id="JAJVDC020000178">
    <property type="protein sequence ID" value="KAL1619955.1"/>
    <property type="molecule type" value="Genomic_DNA"/>
</dbReference>
<protein>
    <recommendedName>
        <fullName evidence="8">FAD-binding domain-containing protein</fullName>
    </recommendedName>
</protein>
<dbReference type="Proteomes" id="UP001521116">
    <property type="component" value="Unassembled WGS sequence"/>
</dbReference>
<feature type="region of interest" description="Disordered" evidence="6">
    <location>
        <begin position="956"/>
        <end position="981"/>
    </location>
</feature>
<feature type="compositionally biased region" description="Pro residues" evidence="6">
    <location>
        <begin position="958"/>
        <end position="969"/>
    </location>
</feature>
<dbReference type="PRINTS" id="PR00081">
    <property type="entry name" value="GDHRDH"/>
</dbReference>
<evidence type="ECO:0000256" key="2">
    <source>
        <dbReference type="ARBA" id="ARBA00022630"/>
    </source>
</evidence>
<reference evidence="9 10" key="1">
    <citation type="submission" date="2024-02" db="EMBL/GenBank/DDBJ databases">
        <title>De novo assembly and annotation of 12 fungi associated with fruit tree decline syndrome in Ontario, Canada.</title>
        <authorList>
            <person name="Sulman M."/>
            <person name="Ellouze W."/>
            <person name="Ilyukhin E."/>
        </authorList>
    </citation>
    <scope>NUCLEOTIDE SEQUENCE [LARGE SCALE GENOMIC DNA]</scope>
    <source>
        <strain evidence="9 10">M1-105</strain>
    </source>
</reference>
<dbReference type="InterPro" id="IPR020904">
    <property type="entry name" value="Sc_DH/Rdtase_CS"/>
</dbReference>
<evidence type="ECO:0000256" key="3">
    <source>
        <dbReference type="ARBA" id="ARBA00022827"/>
    </source>
</evidence>
<keyword evidence="7" id="KW-1133">Transmembrane helix</keyword>
<feature type="transmembrane region" description="Helical" evidence="7">
    <location>
        <begin position="860"/>
        <end position="885"/>
    </location>
</feature>
<evidence type="ECO:0000313" key="9">
    <source>
        <dbReference type="EMBL" id="KAL1619955.1"/>
    </source>
</evidence>
<dbReference type="Pfam" id="PF13561">
    <property type="entry name" value="adh_short_C2"/>
    <property type="match status" value="1"/>
</dbReference>
<accession>A0ABR3SG14</accession>
<keyword evidence="7" id="KW-0472">Membrane</keyword>
<evidence type="ECO:0000256" key="7">
    <source>
        <dbReference type="SAM" id="Phobius"/>
    </source>
</evidence>
<feature type="transmembrane region" description="Helical" evidence="7">
    <location>
        <begin position="1049"/>
        <end position="1067"/>
    </location>
</feature>
<comment type="similarity">
    <text evidence="1">Belongs to the paxM FAD-dependent monooxygenase family.</text>
</comment>
<feature type="transmembrane region" description="Helical" evidence="7">
    <location>
        <begin position="828"/>
        <end position="848"/>
    </location>
</feature>
<dbReference type="PROSITE" id="PS00061">
    <property type="entry name" value="ADH_SHORT"/>
    <property type="match status" value="1"/>
</dbReference>
<dbReference type="Gene3D" id="3.50.50.60">
    <property type="entry name" value="FAD/NAD(P)-binding domain"/>
    <property type="match status" value="1"/>
</dbReference>
<keyword evidence="5" id="KW-0560">Oxidoreductase</keyword>
<keyword evidence="4" id="KW-0521">NADP</keyword>
<evidence type="ECO:0000256" key="4">
    <source>
        <dbReference type="ARBA" id="ARBA00022857"/>
    </source>
</evidence>
<sequence length="1124" mass="121355">MPPAATESSSSAAPAPIKPETKISLAGKVIAITGANRGIGLGIAECCLDNAAARVYSIDIAEPGDEFAAIAKRYPDRILAIQADVTTEKSVTEAVDKIVAEAGALHGMVVNAGRTKHKSALDFTEEEVHQLFAVNLFGAFFCARAAARAFIKQGVKGSIVFTASMASYRPNKRVPSAPYGASKAGVRNMTHTLAMEWAEHGVRVNSVSPGLVNTAMTYWVPQQPDWEQQLKYYGGMPRLAEVQELGGAYVYLLSDAASYTTSIDIPVNGVIGNFSHDAQPPSSTAMSSNTFRVVIVGGSVAGLSLALMLEKRGIDFVVLEAYPEIAPQVGASIALLPNGFRIIDQLGCYEDILKNGQYPVDNFQIRDLHGKRLVGLDDLRKNTVGRFGYPMLFFDRRVLIETLYNHIQGKDKVLTSKRVKSVEEHADKVTVTTEDGSIFEGDLVIGADGMHSTVRQQIEKQTSGTCELRTGRSELFNDNLTRDLTIVADTLPADYGAIFGISRGPSKVDKGSVTIATNKGSSCFIASGPDDKTYFALFVGLGKTYYGDNVPCRGKIDEAKIVKDHLNDAVTETCKFSDIYNDAVVSVCTPLHEYVIENWHTQRCMLVGDSVHKGGNTAIETAAALTNALAKALKTHSPEKIPQEVLHSLLKDVQELRKPRATHMLKLSDMMQAVYAEENRVLTAMNRYILPFFGSGLMLGRFGKSFPAAVSLDTLEIPARPRTIPYVDELLRKPSPRSKFSTVFVSTVLIGLSALASYLLLGVGEINGTFTLVERAAQTGFVPELGVSLHSAFESARFPALDKLCKTLVAVFLPVVSGAEGLESKIQAGYFLVGVYFPLLSIIAIEGYRRGNIWTLMWSPSLWTGLAQLLGLGVVLPLFVLANFYHSRERSYWTAANQAVPDKTLNALLLSLLVGYLVPSILLVTLDGKSALLQDAIAFWQTTPILVIGLTEPLSHPLHPPPPRPPPPRPPREKPNTQAEVHQTPNLTALKRFHTTTFLLSATAHLSTLAYTALHPSLSLLTAFTPPQHPAAPVATAAQGMAAFFQLDLLLTLAAALVWSLVTVAELRRAGLVRERPAAVAALLAAGWVVVGPGAATAALWRWREVAVAGFRPGALRRAEGGAA</sequence>
<keyword evidence="2" id="KW-0285">Flavoprotein</keyword>
<dbReference type="PANTHER" id="PTHR47356">
    <property type="entry name" value="FAD-DEPENDENT MONOOXYGENASE ASQG-RELATED"/>
    <property type="match status" value="1"/>
</dbReference>
<dbReference type="SUPFAM" id="SSF51905">
    <property type="entry name" value="FAD/NAD(P)-binding domain"/>
    <property type="match status" value="1"/>
</dbReference>
<dbReference type="Pfam" id="PF01494">
    <property type="entry name" value="FAD_binding_3"/>
    <property type="match status" value="1"/>
</dbReference>
<feature type="transmembrane region" description="Helical" evidence="7">
    <location>
        <begin position="740"/>
        <end position="761"/>
    </location>
</feature>
<comment type="caution">
    <text evidence="9">The sequence shown here is derived from an EMBL/GenBank/DDBJ whole genome shotgun (WGS) entry which is preliminary data.</text>
</comment>
<keyword evidence="7" id="KW-0812">Transmembrane</keyword>
<keyword evidence="3" id="KW-0274">FAD</keyword>
<evidence type="ECO:0000256" key="1">
    <source>
        <dbReference type="ARBA" id="ARBA00007992"/>
    </source>
</evidence>
<feature type="transmembrane region" description="Helical" evidence="7">
    <location>
        <begin position="905"/>
        <end position="926"/>
    </location>
</feature>
<feature type="transmembrane region" description="Helical" evidence="7">
    <location>
        <begin position="1079"/>
        <end position="1101"/>
    </location>
</feature>
<gene>
    <name evidence="9" type="ORF">SLS56_009874</name>
</gene>
<evidence type="ECO:0000259" key="8">
    <source>
        <dbReference type="Pfam" id="PF01494"/>
    </source>
</evidence>
<evidence type="ECO:0000256" key="6">
    <source>
        <dbReference type="SAM" id="MobiDB-lite"/>
    </source>
</evidence>
<dbReference type="InterPro" id="IPR036291">
    <property type="entry name" value="NAD(P)-bd_dom_sf"/>
</dbReference>
<keyword evidence="10" id="KW-1185">Reference proteome</keyword>
<organism evidence="9 10">
    <name type="scientific">Neofusicoccum ribis</name>
    <dbReference type="NCBI Taxonomy" id="45134"/>
    <lineage>
        <taxon>Eukaryota</taxon>
        <taxon>Fungi</taxon>
        <taxon>Dikarya</taxon>
        <taxon>Ascomycota</taxon>
        <taxon>Pezizomycotina</taxon>
        <taxon>Dothideomycetes</taxon>
        <taxon>Dothideomycetes incertae sedis</taxon>
        <taxon>Botryosphaeriales</taxon>
        <taxon>Botryosphaeriaceae</taxon>
        <taxon>Neofusicoccum</taxon>
    </lineage>
</organism>
<dbReference type="InterPro" id="IPR036188">
    <property type="entry name" value="FAD/NAD-bd_sf"/>
</dbReference>